<comment type="similarity">
    <text evidence="2 8">Belongs to the pantothenate synthetase family.</text>
</comment>
<sequence length="289" mass="30534">MIELTTVAELRAHLDAARARGRSVGFVPTMGYLHEGHASLVRAAARDADDVVVSIFVNPLQFAPHEDLDAYPRDLDRDRQLAADAGATVLFVPGVEEMYPEPVATTVSVAGVSAPLEGESRPTHFAGVATVVAKLFNIVGPCRAYFGEKDFQQVAVVRRMAADLSFPVEVVAEPTVREDDGLAMSSRNAYLDDAHRTAAPALHRALAAGAEAIAGGSSPDEARAAMHAVLAAEPLAEVDYLDVVDPTSLESLQSFEAHRGRAVRLVGAARIGQPRLIDNIGATVPAAAD</sequence>
<dbReference type="InterPro" id="IPR004821">
    <property type="entry name" value="Cyt_trans-like"/>
</dbReference>
<evidence type="ECO:0000256" key="3">
    <source>
        <dbReference type="ARBA" id="ARBA00022598"/>
    </source>
</evidence>
<dbReference type="NCBIfam" id="TIGR00018">
    <property type="entry name" value="panC"/>
    <property type="match status" value="1"/>
</dbReference>
<dbReference type="GO" id="GO:0015940">
    <property type="term" value="P:pantothenate biosynthetic process"/>
    <property type="evidence" value="ECO:0007669"/>
    <property type="project" value="UniProtKB-UniRule"/>
</dbReference>
<comment type="catalytic activity">
    <reaction evidence="7 8">
        <text>(R)-pantoate + beta-alanine + ATP = (R)-pantothenate + AMP + diphosphate + H(+)</text>
        <dbReference type="Rhea" id="RHEA:10912"/>
        <dbReference type="ChEBI" id="CHEBI:15378"/>
        <dbReference type="ChEBI" id="CHEBI:15980"/>
        <dbReference type="ChEBI" id="CHEBI:29032"/>
        <dbReference type="ChEBI" id="CHEBI:30616"/>
        <dbReference type="ChEBI" id="CHEBI:33019"/>
        <dbReference type="ChEBI" id="CHEBI:57966"/>
        <dbReference type="ChEBI" id="CHEBI:456215"/>
        <dbReference type="EC" id="6.3.2.1"/>
    </reaction>
</comment>
<dbReference type="UniPathway" id="UPA00028">
    <property type="reaction ID" value="UER00005"/>
</dbReference>
<feature type="binding site" evidence="8">
    <location>
        <begin position="30"/>
        <end position="37"/>
    </location>
    <ligand>
        <name>ATP</name>
        <dbReference type="ChEBI" id="CHEBI:30616"/>
    </ligand>
</feature>
<dbReference type="InterPro" id="IPR042176">
    <property type="entry name" value="Pantoate_ligase_C"/>
</dbReference>
<keyword evidence="10" id="KW-1185">Reference proteome</keyword>
<dbReference type="InterPro" id="IPR014729">
    <property type="entry name" value="Rossmann-like_a/b/a_fold"/>
</dbReference>
<dbReference type="AlphaFoldDB" id="A0A5Q2RLY9"/>
<dbReference type="GO" id="GO:0004592">
    <property type="term" value="F:pantoate-beta-alanine ligase activity"/>
    <property type="evidence" value="ECO:0007669"/>
    <property type="project" value="UniProtKB-UniRule"/>
</dbReference>
<evidence type="ECO:0000313" key="9">
    <source>
        <dbReference type="EMBL" id="QGG96494.1"/>
    </source>
</evidence>
<dbReference type="Proteomes" id="UP000334019">
    <property type="component" value="Chromosome"/>
</dbReference>
<dbReference type="HAMAP" id="MF_00158">
    <property type="entry name" value="PanC"/>
    <property type="match status" value="1"/>
</dbReference>
<accession>A0A5Q2RLY9</accession>
<dbReference type="EMBL" id="CP045851">
    <property type="protein sequence ID" value="QGG96494.1"/>
    <property type="molecule type" value="Genomic_DNA"/>
</dbReference>
<evidence type="ECO:0000256" key="4">
    <source>
        <dbReference type="ARBA" id="ARBA00022655"/>
    </source>
</evidence>
<evidence type="ECO:0000256" key="6">
    <source>
        <dbReference type="ARBA" id="ARBA00022840"/>
    </source>
</evidence>
<dbReference type="GO" id="GO:0005524">
    <property type="term" value="F:ATP binding"/>
    <property type="evidence" value="ECO:0007669"/>
    <property type="project" value="UniProtKB-KW"/>
</dbReference>
<dbReference type="PANTHER" id="PTHR21299:SF1">
    <property type="entry name" value="PANTOATE--BETA-ALANINE LIGASE"/>
    <property type="match status" value="1"/>
</dbReference>
<dbReference type="Gene3D" id="3.30.1300.10">
    <property type="entry name" value="Pantoate-beta-alanine ligase, C-terminal domain"/>
    <property type="match status" value="1"/>
</dbReference>
<evidence type="ECO:0000256" key="8">
    <source>
        <dbReference type="HAMAP-Rule" id="MF_00158"/>
    </source>
</evidence>
<feature type="binding site" evidence="8">
    <location>
        <position position="176"/>
    </location>
    <ligand>
        <name>ATP</name>
        <dbReference type="ChEBI" id="CHEBI:30616"/>
    </ligand>
</feature>
<feature type="binding site" evidence="8">
    <location>
        <position position="61"/>
    </location>
    <ligand>
        <name>(R)-pantoate</name>
        <dbReference type="ChEBI" id="CHEBI:15980"/>
    </ligand>
</feature>
<dbReference type="NCBIfam" id="TIGR00125">
    <property type="entry name" value="cyt_tran_rel"/>
    <property type="match status" value="1"/>
</dbReference>
<dbReference type="GO" id="GO:0005829">
    <property type="term" value="C:cytosol"/>
    <property type="evidence" value="ECO:0007669"/>
    <property type="project" value="TreeGrafter"/>
</dbReference>
<evidence type="ECO:0000256" key="5">
    <source>
        <dbReference type="ARBA" id="ARBA00022741"/>
    </source>
</evidence>
<keyword evidence="3 8" id="KW-0436">Ligase</keyword>
<dbReference type="Gene3D" id="3.40.50.620">
    <property type="entry name" value="HUPs"/>
    <property type="match status" value="1"/>
</dbReference>
<dbReference type="InterPro" id="IPR003721">
    <property type="entry name" value="Pantoate_ligase"/>
</dbReference>
<evidence type="ECO:0000256" key="7">
    <source>
        <dbReference type="ARBA" id="ARBA00048258"/>
    </source>
</evidence>
<dbReference type="PANTHER" id="PTHR21299">
    <property type="entry name" value="CYTIDYLATE KINASE/PANTOATE-BETA-ALANINE LIGASE"/>
    <property type="match status" value="1"/>
</dbReference>
<organism evidence="9 10">
    <name type="scientific">Actinomarinicola tropica</name>
    <dbReference type="NCBI Taxonomy" id="2789776"/>
    <lineage>
        <taxon>Bacteria</taxon>
        <taxon>Bacillati</taxon>
        <taxon>Actinomycetota</taxon>
        <taxon>Acidimicrobiia</taxon>
        <taxon>Acidimicrobiales</taxon>
        <taxon>Iamiaceae</taxon>
        <taxon>Actinomarinicola</taxon>
    </lineage>
</organism>
<dbReference type="RefSeq" id="WP_153760598.1">
    <property type="nucleotide sequence ID" value="NZ_CP045851.1"/>
</dbReference>
<dbReference type="Pfam" id="PF02569">
    <property type="entry name" value="Pantoate_ligase"/>
    <property type="match status" value="1"/>
</dbReference>
<name>A0A5Q2RLY9_9ACTN</name>
<keyword evidence="5 8" id="KW-0547">Nucleotide-binding</keyword>
<dbReference type="EC" id="6.3.2.1" evidence="8"/>
<proteinExistence type="inferred from homology"/>
<gene>
    <name evidence="8" type="primary">panC</name>
    <name evidence="9" type="ORF">GH723_16055</name>
</gene>
<comment type="miscellaneous">
    <text evidence="8">The reaction proceeds by a bi uni uni bi ping pong mechanism.</text>
</comment>
<reference evidence="9 10" key="1">
    <citation type="submission" date="2019-11" db="EMBL/GenBank/DDBJ databases">
        <authorList>
            <person name="He Y."/>
        </authorList>
    </citation>
    <scope>NUCLEOTIDE SEQUENCE [LARGE SCALE GENOMIC DNA]</scope>
    <source>
        <strain evidence="9 10">SCSIO 58843</strain>
    </source>
</reference>
<evidence type="ECO:0000256" key="1">
    <source>
        <dbReference type="ARBA" id="ARBA00004990"/>
    </source>
</evidence>
<comment type="subcellular location">
    <subcellularLocation>
        <location evidence="8">Cytoplasm</location>
    </subcellularLocation>
</comment>
<dbReference type="CDD" id="cd00560">
    <property type="entry name" value="PanC"/>
    <property type="match status" value="1"/>
</dbReference>
<feature type="binding site" evidence="8">
    <location>
        <position position="61"/>
    </location>
    <ligand>
        <name>beta-alanine</name>
        <dbReference type="ChEBI" id="CHEBI:57966"/>
    </ligand>
</feature>
<dbReference type="SUPFAM" id="SSF52374">
    <property type="entry name" value="Nucleotidylyl transferase"/>
    <property type="match status" value="1"/>
</dbReference>
<keyword evidence="6 8" id="KW-0067">ATP-binding</keyword>
<evidence type="ECO:0000256" key="2">
    <source>
        <dbReference type="ARBA" id="ARBA00009256"/>
    </source>
</evidence>
<evidence type="ECO:0000313" key="10">
    <source>
        <dbReference type="Proteomes" id="UP000334019"/>
    </source>
</evidence>
<feature type="active site" description="Proton donor" evidence="8">
    <location>
        <position position="37"/>
    </location>
</feature>
<comment type="subunit">
    <text evidence="8">Homodimer.</text>
</comment>
<feature type="binding site" evidence="8">
    <location>
        <begin position="147"/>
        <end position="150"/>
    </location>
    <ligand>
        <name>ATP</name>
        <dbReference type="ChEBI" id="CHEBI:30616"/>
    </ligand>
</feature>
<keyword evidence="8" id="KW-0963">Cytoplasm</keyword>
<comment type="pathway">
    <text evidence="1 8">Cofactor biosynthesis; (R)-pantothenate biosynthesis; (R)-pantothenate from (R)-pantoate and beta-alanine: step 1/1.</text>
</comment>
<dbReference type="KEGG" id="atq:GH723_16055"/>
<comment type="function">
    <text evidence="8">Catalyzes the condensation of pantoate with beta-alanine in an ATP-dependent reaction via a pantoyl-adenylate intermediate.</text>
</comment>
<keyword evidence="4 8" id="KW-0566">Pantothenate biosynthesis</keyword>
<dbReference type="FunFam" id="3.40.50.620:FF:000013">
    <property type="entry name" value="Pantothenate synthetase"/>
    <property type="match status" value="1"/>
</dbReference>
<feature type="binding site" evidence="8">
    <location>
        <position position="153"/>
    </location>
    <ligand>
        <name>(R)-pantoate</name>
        <dbReference type="ChEBI" id="CHEBI:15980"/>
    </ligand>
</feature>
<feature type="binding site" evidence="8">
    <location>
        <begin position="184"/>
        <end position="187"/>
    </location>
    <ligand>
        <name>ATP</name>
        <dbReference type="ChEBI" id="CHEBI:30616"/>
    </ligand>
</feature>
<protein>
    <recommendedName>
        <fullName evidence="8">Pantothenate synthetase</fullName>
        <shortName evidence="8">PS</shortName>
        <ecNumber evidence="8">6.3.2.1</ecNumber>
    </recommendedName>
    <alternativeName>
        <fullName evidence="8">Pantoate--beta-alanine ligase</fullName>
    </alternativeName>
    <alternativeName>
        <fullName evidence="8">Pantoate-activating enzyme</fullName>
    </alternativeName>
</protein>